<dbReference type="GO" id="GO:0005524">
    <property type="term" value="F:ATP binding"/>
    <property type="evidence" value="ECO:0007669"/>
    <property type="project" value="UniProtKB-KW"/>
</dbReference>
<evidence type="ECO:0000313" key="20">
    <source>
        <dbReference type="EMBL" id="TMM58227.1"/>
    </source>
</evidence>
<evidence type="ECO:0000256" key="8">
    <source>
        <dbReference type="ARBA" id="ARBA00022692"/>
    </source>
</evidence>
<comment type="caution">
    <text evidence="20">The sequence shown here is derived from an EMBL/GenBank/DDBJ whole genome shotgun (WGS) entry which is preliminary data.</text>
</comment>
<keyword evidence="9" id="KW-0547">Nucleotide-binding</keyword>
<evidence type="ECO:0000256" key="15">
    <source>
        <dbReference type="ARBA" id="ARBA00051245"/>
    </source>
</evidence>
<evidence type="ECO:0000256" key="4">
    <source>
        <dbReference type="ARBA" id="ARBA00011903"/>
    </source>
</evidence>
<dbReference type="RefSeq" id="WP_138656159.1">
    <property type="nucleotide sequence ID" value="NZ_VATY01000001.1"/>
</dbReference>
<keyword evidence="14" id="KW-0829">Tyrosine-protein kinase</keyword>
<evidence type="ECO:0000313" key="21">
    <source>
        <dbReference type="Proteomes" id="UP000310314"/>
    </source>
</evidence>
<dbReference type="PANTHER" id="PTHR32309:SF13">
    <property type="entry name" value="FERRIC ENTEROBACTIN TRANSPORT PROTEIN FEPE"/>
    <property type="match status" value="1"/>
</dbReference>
<dbReference type="GO" id="GO:0005886">
    <property type="term" value="C:plasma membrane"/>
    <property type="evidence" value="ECO:0007669"/>
    <property type="project" value="UniProtKB-SubCell"/>
</dbReference>
<dbReference type="EC" id="2.7.10.2" evidence="4"/>
<comment type="subcellular location">
    <subcellularLocation>
        <location evidence="1">Cell inner membrane</location>
        <topology evidence="1">Multi-pass membrane protein</topology>
    </subcellularLocation>
</comment>
<evidence type="ECO:0000256" key="1">
    <source>
        <dbReference type="ARBA" id="ARBA00004429"/>
    </source>
</evidence>
<keyword evidence="8 16" id="KW-0812">Transmembrane</keyword>
<dbReference type="InterPro" id="IPR003856">
    <property type="entry name" value="LPS_length_determ_N"/>
</dbReference>
<dbReference type="PANTHER" id="PTHR32309">
    <property type="entry name" value="TYROSINE-PROTEIN KINASE"/>
    <property type="match status" value="1"/>
</dbReference>
<feature type="transmembrane region" description="Helical" evidence="16">
    <location>
        <begin position="29"/>
        <end position="48"/>
    </location>
</feature>
<evidence type="ECO:0000259" key="17">
    <source>
        <dbReference type="Pfam" id="PF02706"/>
    </source>
</evidence>
<gene>
    <name evidence="20" type="ORF">FEE95_02020</name>
</gene>
<evidence type="ECO:0000259" key="19">
    <source>
        <dbReference type="Pfam" id="PF13807"/>
    </source>
</evidence>
<dbReference type="GO" id="GO:0004715">
    <property type="term" value="F:non-membrane spanning protein tyrosine kinase activity"/>
    <property type="evidence" value="ECO:0007669"/>
    <property type="project" value="UniProtKB-EC"/>
</dbReference>
<keyword evidence="5" id="KW-1003">Cell membrane</keyword>
<evidence type="ECO:0000256" key="5">
    <source>
        <dbReference type="ARBA" id="ARBA00022475"/>
    </source>
</evidence>
<evidence type="ECO:0000256" key="6">
    <source>
        <dbReference type="ARBA" id="ARBA00022519"/>
    </source>
</evidence>
<keyword evidence="7 20" id="KW-0808">Transferase</keyword>
<evidence type="ECO:0000259" key="18">
    <source>
        <dbReference type="Pfam" id="PF13614"/>
    </source>
</evidence>
<feature type="transmembrane region" description="Helical" evidence="16">
    <location>
        <begin position="516"/>
        <end position="536"/>
    </location>
</feature>
<dbReference type="Gene3D" id="3.40.50.300">
    <property type="entry name" value="P-loop containing nucleotide triphosphate hydrolases"/>
    <property type="match status" value="1"/>
</dbReference>
<dbReference type="Proteomes" id="UP000310314">
    <property type="component" value="Unassembled WGS sequence"/>
</dbReference>
<dbReference type="CDD" id="cd05387">
    <property type="entry name" value="BY-kinase"/>
    <property type="match status" value="1"/>
</dbReference>
<keyword evidence="11" id="KW-0067">ATP-binding</keyword>
<keyword evidence="21" id="KW-1185">Reference proteome</keyword>
<feature type="domain" description="Polysaccharide chain length determinant N-terminal" evidence="17">
    <location>
        <begin position="14"/>
        <end position="107"/>
    </location>
</feature>
<keyword evidence="6" id="KW-0997">Cell inner membrane</keyword>
<name>A0A5S3PY55_9FLAO</name>
<sequence length="798" mass="90103">MKENKDSQFNAQHEVNLKLFFQKILQNKWFFILSIGLCLALAMVYIKLATPKYEASTSILIDASGSRALGDSKYVDGGVGLIDVEKNLYNEIGIIKSFSLIRQTVEDLGFDVSYHTKGLIKEKESYGYFPIVVTLDKSKSQLYGVPFEIEMLPNDTYRITIEGDDFTVSNPVNGSTREIKRDFRFSKEYRLGQPVIHDYFNFTLEKPEYKVLNEDFKEEQLSFTISSLDAVAGGYASKIGVSNIDIQASIFKITSSGTLVAKEVDFLKKLTENYVESKLTSRNKIASAKEDFIRNQLKVVSDSLTKVELSLENFKKDKRALDLSATASNALGRTSNLQMQKAKIKLNVDYYNSLIQNIQDNRNSEEFVIPTAIGIDDRLINENVLELKRLYAERSKKKFYVTSTNQEMNILNKQIDESTDLLLSNLRNSIKSSEFTLERINSQLSSYNGVISSLPNQENQLLTIERQSALYENLFNYLSQELAKTGIAGAENTSDTRILDEARMVGTGPVSPQKPLLLLLALIVGTLIPMAWIVLFSSRDIIENVGQIMANSDIPVIASIVHHESKGKKSKSDVSLWKFKESFRDLSTNLRFVSSKEPCVLGVTSIMPEEGKTYSAINLGITFAEAGKRTLIIDMDLRNPSLVNRVNKVEGKGLYNYLRGNVFEINDITYPHEELSNLKFIPTSLAEGNVHELLSGSRLKNLVEELKGKFDYIILDTPAAGLVSDFMLLSEVIDINLFVVRRKIARIKFLEDLKGLILKNKKSFIIFNDVPKKDHKYGYEEKYGKNKEDQLVNESLSV</sequence>
<dbReference type="OrthoDB" id="9794577at2"/>
<feature type="domain" description="AAA" evidence="18">
    <location>
        <begin position="611"/>
        <end position="722"/>
    </location>
</feature>
<comment type="similarity">
    <text evidence="3">Belongs to the etk/wzc family.</text>
</comment>
<dbReference type="Pfam" id="PF13807">
    <property type="entry name" value="GNVR"/>
    <property type="match status" value="1"/>
</dbReference>
<comment type="similarity">
    <text evidence="2">Belongs to the CpsD/CapB family.</text>
</comment>
<keyword evidence="13 16" id="KW-0472">Membrane</keyword>
<dbReference type="AlphaFoldDB" id="A0A5S3PY55"/>
<protein>
    <recommendedName>
        <fullName evidence="4">non-specific protein-tyrosine kinase</fullName>
        <ecNumber evidence="4">2.7.10.2</ecNumber>
    </recommendedName>
</protein>
<accession>A0A5S3PY55</accession>
<organism evidence="20 21">
    <name type="scientific">Maribacter algarum</name>
    <name type="common">ex Zhang et al. 2020</name>
    <dbReference type="NCBI Taxonomy" id="2578118"/>
    <lineage>
        <taxon>Bacteria</taxon>
        <taxon>Pseudomonadati</taxon>
        <taxon>Bacteroidota</taxon>
        <taxon>Flavobacteriia</taxon>
        <taxon>Flavobacteriales</taxon>
        <taxon>Flavobacteriaceae</taxon>
        <taxon>Maribacter</taxon>
    </lineage>
</organism>
<dbReference type="NCBIfam" id="TIGR01007">
    <property type="entry name" value="eps_fam"/>
    <property type="match status" value="1"/>
</dbReference>
<keyword evidence="12 16" id="KW-1133">Transmembrane helix</keyword>
<dbReference type="InterPro" id="IPR032807">
    <property type="entry name" value="GNVR"/>
</dbReference>
<evidence type="ECO:0000256" key="12">
    <source>
        <dbReference type="ARBA" id="ARBA00022989"/>
    </source>
</evidence>
<dbReference type="SUPFAM" id="SSF52540">
    <property type="entry name" value="P-loop containing nucleoside triphosphate hydrolases"/>
    <property type="match status" value="1"/>
</dbReference>
<evidence type="ECO:0000256" key="9">
    <source>
        <dbReference type="ARBA" id="ARBA00022741"/>
    </source>
</evidence>
<evidence type="ECO:0000256" key="7">
    <source>
        <dbReference type="ARBA" id="ARBA00022679"/>
    </source>
</evidence>
<dbReference type="Pfam" id="PF13614">
    <property type="entry name" value="AAA_31"/>
    <property type="match status" value="1"/>
</dbReference>
<dbReference type="InterPro" id="IPR005702">
    <property type="entry name" value="Wzc-like_C"/>
</dbReference>
<dbReference type="InterPro" id="IPR027417">
    <property type="entry name" value="P-loop_NTPase"/>
</dbReference>
<evidence type="ECO:0000256" key="11">
    <source>
        <dbReference type="ARBA" id="ARBA00022840"/>
    </source>
</evidence>
<dbReference type="EMBL" id="VATY01000001">
    <property type="protein sequence ID" value="TMM58227.1"/>
    <property type="molecule type" value="Genomic_DNA"/>
</dbReference>
<evidence type="ECO:0000256" key="13">
    <source>
        <dbReference type="ARBA" id="ARBA00023136"/>
    </source>
</evidence>
<dbReference type="Pfam" id="PF02706">
    <property type="entry name" value="Wzz"/>
    <property type="match status" value="1"/>
</dbReference>
<reference evidence="20 21" key="1">
    <citation type="submission" date="2019-05" db="EMBL/GenBank/DDBJ databases">
        <authorList>
            <person name="Zhang J.-Y."/>
            <person name="Feg X."/>
            <person name="Du Z.-J."/>
        </authorList>
    </citation>
    <scope>NUCLEOTIDE SEQUENCE [LARGE SCALE GENOMIC DNA]</scope>
    <source>
        <strain evidence="20 21">RZ26</strain>
    </source>
</reference>
<evidence type="ECO:0000256" key="2">
    <source>
        <dbReference type="ARBA" id="ARBA00007316"/>
    </source>
</evidence>
<dbReference type="InterPro" id="IPR050445">
    <property type="entry name" value="Bact_polysacc_biosynth/exp"/>
</dbReference>
<keyword evidence="10 20" id="KW-0418">Kinase</keyword>
<evidence type="ECO:0000256" key="10">
    <source>
        <dbReference type="ARBA" id="ARBA00022777"/>
    </source>
</evidence>
<dbReference type="InterPro" id="IPR025669">
    <property type="entry name" value="AAA_dom"/>
</dbReference>
<evidence type="ECO:0000256" key="16">
    <source>
        <dbReference type="SAM" id="Phobius"/>
    </source>
</evidence>
<proteinExistence type="inferred from homology"/>
<evidence type="ECO:0000256" key="14">
    <source>
        <dbReference type="ARBA" id="ARBA00023137"/>
    </source>
</evidence>
<comment type="catalytic activity">
    <reaction evidence="15">
        <text>L-tyrosyl-[protein] + ATP = O-phospho-L-tyrosyl-[protein] + ADP + H(+)</text>
        <dbReference type="Rhea" id="RHEA:10596"/>
        <dbReference type="Rhea" id="RHEA-COMP:10136"/>
        <dbReference type="Rhea" id="RHEA-COMP:20101"/>
        <dbReference type="ChEBI" id="CHEBI:15378"/>
        <dbReference type="ChEBI" id="CHEBI:30616"/>
        <dbReference type="ChEBI" id="CHEBI:46858"/>
        <dbReference type="ChEBI" id="CHEBI:61978"/>
        <dbReference type="ChEBI" id="CHEBI:456216"/>
        <dbReference type="EC" id="2.7.10.2"/>
    </reaction>
</comment>
<evidence type="ECO:0000256" key="3">
    <source>
        <dbReference type="ARBA" id="ARBA00008883"/>
    </source>
</evidence>
<feature type="domain" description="Tyrosine-protein kinase G-rich" evidence="19">
    <location>
        <begin position="465"/>
        <end position="533"/>
    </location>
</feature>